<comment type="subcellular location">
    <subcellularLocation>
        <location evidence="7">Endomembrane system</location>
        <topology evidence="7">Single-pass membrane protein</topology>
    </subcellularLocation>
    <subcellularLocation>
        <location evidence="1 8">Membrane</location>
        <topology evidence="1 8">Single-pass type I membrane protein</topology>
    </subcellularLocation>
</comment>
<dbReference type="SUPFAM" id="SSF101576">
    <property type="entry name" value="Supernatant protein factor (SPF), C-terminal domain"/>
    <property type="match status" value="1"/>
</dbReference>
<protein>
    <recommendedName>
        <fullName evidence="11">GOLD domain-containing protein</fullName>
    </recommendedName>
</protein>
<dbReference type="EMBL" id="SJOL01006343">
    <property type="protein sequence ID" value="TGZ68842.1"/>
    <property type="molecule type" value="Genomic_DNA"/>
</dbReference>
<dbReference type="AlphaFoldDB" id="A0A4S2LYB2"/>
<keyword evidence="6 9" id="KW-0472">Membrane</keyword>
<evidence type="ECO:0000256" key="10">
    <source>
        <dbReference type="SAM" id="SignalP"/>
    </source>
</evidence>
<sequence>MDVHVVLLVFFALYESSTGSMITFELEDRSVQCFFNTLSKGTVYYLDFQVLSGGNYDVDFTLFGPDKRIIKNLQRASYESITIDDTIDGDYKACFGNAFSAMTHKVVFFSWYNASEMEETYGSQVGPDTLFALTTRRIGLNLHNITATQQRERMIHTISYNFGLQLNSRVLYWSIGHSLLVILVGIGQVFLLRSFFSTPTARHTAPASGSTAPMRYGF</sequence>
<keyword evidence="4 10" id="KW-0732">Signal</keyword>
<evidence type="ECO:0000256" key="8">
    <source>
        <dbReference type="RuleBase" id="RU003827"/>
    </source>
</evidence>
<accession>A0A4S2LYB2</accession>
<keyword evidence="3 8" id="KW-0812">Transmembrane</keyword>
<dbReference type="PANTHER" id="PTHR22811">
    <property type="entry name" value="TRANSMEMBRANE EMP24 DOMAIN-CONTAINING PROTEIN"/>
    <property type="match status" value="1"/>
</dbReference>
<evidence type="ECO:0000256" key="5">
    <source>
        <dbReference type="ARBA" id="ARBA00022989"/>
    </source>
</evidence>
<comment type="similarity">
    <text evidence="2 8">Belongs to the EMP24/GP25L family.</text>
</comment>
<dbReference type="InterPro" id="IPR009038">
    <property type="entry name" value="GOLD_dom"/>
</dbReference>
<evidence type="ECO:0000256" key="6">
    <source>
        <dbReference type="ARBA" id="ARBA00023136"/>
    </source>
</evidence>
<feature type="transmembrane region" description="Helical" evidence="9">
    <location>
        <begin position="170"/>
        <end position="192"/>
    </location>
</feature>
<evidence type="ECO:0000313" key="12">
    <source>
        <dbReference type="EMBL" id="TGZ68842.1"/>
    </source>
</evidence>
<keyword evidence="5 9" id="KW-1133">Transmembrane helix</keyword>
<evidence type="ECO:0000256" key="4">
    <source>
        <dbReference type="ARBA" id="ARBA00022729"/>
    </source>
</evidence>
<evidence type="ECO:0000256" key="9">
    <source>
        <dbReference type="SAM" id="Phobius"/>
    </source>
</evidence>
<feature type="domain" description="GOLD" evidence="11">
    <location>
        <begin position="31"/>
        <end position="113"/>
    </location>
</feature>
<evidence type="ECO:0000313" key="13">
    <source>
        <dbReference type="Proteomes" id="UP000308267"/>
    </source>
</evidence>
<dbReference type="InterPro" id="IPR036598">
    <property type="entry name" value="GOLD_dom_sf"/>
</dbReference>
<dbReference type="GO" id="GO:0012505">
    <property type="term" value="C:endomembrane system"/>
    <property type="evidence" value="ECO:0007669"/>
    <property type="project" value="UniProtKB-SubCell"/>
</dbReference>
<evidence type="ECO:0000259" key="11">
    <source>
        <dbReference type="PROSITE" id="PS50866"/>
    </source>
</evidence>
<dbReference type="OrthoDB" id="6223074at2759"/>
<dbReference type="GO" id="GO:0016020">
    <property type="term" value="C:membrane"/>
    <property type="evidence" value="ECO:0007669"/>
    <property type="project" value="UniProtKB-SubCell"/>
</dbReference>
<gene>
    <name evidence="12" type="ORF">CRM22_004051</name>
</gene>
<dbReference type="Pfam" id="PF01105">
    <property type="entry name" value="EMP24_GP25L"/>
    <property type="match status" value="1"/>
</dbReference>
<evidence type="ECO:0000256" key="3">
    <source>
        <dbReference type="ARBA" id="ARBA00022692"/>
    </source>
</evidence>
<dbReference type="Proteomes" id="UP000308267">
    <property type="component" value="Unassembled WGS sequence"/>
</dbReference>
<feature type="signal peptide" evidence="10">
    <location>
        <begin position="1"/>
        <end position="19"/>
    </location>
</feature>
<evidence type="ECO:0000256" key="2">
    <source>
        <dbReference type="ARBA" id="ARBA00007104"/>
    </source>
</evidence>
<dbReference type="PROSITE" id="PS50866">
    <property type="entry name" value="GOLD"/>
    <property type="match status" value="1"/>
</dbReference>
<dbReference type="SMART" id="SM01190">
    <property type="entry name" value="EMP24_GP25L"/>
    <property type="match status" value="1"/>
</dbReference>
<dbReference type="STRING" id="147828.A0A4S2LYB2"/>
<evidence type="ECO:0000256" key="7">
    <source>
        <dbReference type="ARBA" id="ARBA00037847"/>
    </source>
</evidence>
<proteinExistence type="inferred from homology"/>
<keyword evidence="13" id="KW-1185">Reference proteome</keyword>
<feature type="chain" id="PRO_5021030710" description="GOLD domain-containing protein" evidence="10">
    <location>
        <begin position="20"/>
        <end position="218"/>
    </location>
</feature>
<evidence type="ECO:0000256" key="1">
    <source>
        <dbReference type="ARBA" id="ARBA00004479"/>
    </source>
</evidence>
<reference evidence="12 13" key="1">
    <citation type="journal article" date="2019" name="BMC Genomics">
        <title>New insights from Opisthorchis felineus genome: update on genomics of the epidemiologically important liver flukes.</title>
        <authorList>
            <person name="Ershov N.I."/>
            <person name="Mordvinov V.A."/>
            <person name="Prokhortchouk E.B."/>
            <person name="Pakharukova M.Y."/>
            <person name="Gunbin K.V."/>
            <person name="Ustyantsev K."/>
            <person name="Genaev M.A."/>
            <person name="Blinov A.G."/>
            <person name="Mazur A."/>
            <person name="Boulygina E."/>
            <person name="Tsygankova S."/>
            <person name="Khrameeva E."/>
            <person name="Chekanov N."/>
            <person name="Fan G."/>
            <person name="Xiao A."/>
            <person name="Zhang H."/>
            <person name="Xu X."/>
            <person name="Yang H."/>
            <person name="Solovyev V."/>
            <person name="Lee S.M."/>
            <person name="Liu X."/>
            <person name="Afonnikov D.A."/>
            <person name="Skryabin K.G."/>
        </authorList>
    </citation>
    <scope>NUCLEOTIDE SEQUENCE [LARGE SCALE GENOMIC DNA]</scope>
    <source>
        <strain evidence="12">AK-0245</strain>
        <tissue evidence="12">Whole organism</tissue>
    </source>
</reference>
<name>A0A4S2LYB2_OPIFE</name>
<comment type="caution">
    <text evidence="12">The sequence shown here is derived from an EMBL/GenBank/DDBJ whole genome shotgun (WGS) entry which is preliminary data.</text>
</comment>
<dbReference type="InterPro" id="IPR015720">
    <property type="entry name" value="Emp24-like"/>
</dbReference>
<organism evidence="12 13">
    <name type="scientific">Opisthorchis felineus</name>
    <dbReference type="NCBI Taxonomy" id="147828"/>
    <lineage>
        <taxon>Eukaryota</taxon>
        <taxon>Metazoa</taxon>
        <taxon>Spiralia</taxon>
        <taxon>Lophotrochozoa</taxon>
        <taxon>Platyhelminthes</taxon>
        <taxon>Trematoda</taxon>
        <taxon>Digenea</taxon>
        <taxon>Opisthorchiida</taxon>
        <taxon>Opisthorchiata</taxon>
        <taxon>Opisthorchiidae</taxon>
        <taxon>Opisthorchis</taxon>
    </lineage>
</organism>